<organism evidence="2 3">
    <name type="scientific">Symbiodinium microadriaticum</name>
    <name type="common">Dinoflagellate</name>
    <name type="synonym">Zooxanthella microadriatica</name>
    <dbReference type="NCBI Taxonomy" id="2951"/>
    <lineage>
        <taxon>Eukaryota</taxon>
        <taxon>Sar</taxon>
        <taxon>Alveolata</taxon>
        <taxon>Dinophyceae</taxon>
        <taxon>Suessiales</taxon>
        <taxon>Symbiodiniaceae</taxon>
        <taxon>Symbiodinium</taxon>
    </lineage>
</organism>
<gene>
    <name evidence="2" type="ORF">AK812_SmicGene36172</name>
</gene>
<dbReference type="EMBL" id="LSRX01001140">
    <property type="protein sequence ID" value="OLP83109.1"/>
    <property type="molecule type" value="Genomic_DNA"/>
</dbReference>
<feature type="region of interest" description="Disordered" evidence="1">
    <location>
        <begin position="233"/>
        <end position="257"/>
    </location>
</feature>
<dbReference type="AlphaFoldDB" id="A0A1Q9CJJ9"/>
<evidence type="ECO:0000256" key="1">
    <source>
        <dbReference type="SAM" id="MobiDB-lite"/>
    </source>
</evidence>
<sequence length="290" mass="31797">MTMSGGSYVYHQCQLLLLVVRHLDDDGSGGEVAGHSVKLKWQQKDQFGEEILEHSDKDRLPGIHRPYKSTQLLDFIESRADPQDAGLSASWGEGQYMAPDCVHCQHLDPVWKNAQRMWKEDHPNANGDLVQCPGTTIRWEKKECFGSRWEPGKDYGECQVMNSFPNNGSCQLVRQAAGSFESYLLARNGCVENVGRPYAGVAFEALLARGFAGQAMFLASTADFASVELQRRLDTGEGPDDSSEPDAPKAPADTQAVAAAPAKVEAMQWLALIQGHRGSKCCRGGCGYDD</sequence>
<accession>A0A1Q9CJJ9</accession>
<keyword evidence="3" id="KW-1185">Reference proteome</keyword>
<proteinExistence type="predicted"/>
<dbReference type="Proteomes" id="UP000186817">
    <property type="component" value="Unassembled WGS sequence"/>
</dbReference>
<name>A0A1Q9CJJ9_SYMMI</name>
<dbReference type="OrthoDB" id="10264505at2759"/>
<comment type="caution">
    <text evidence="2">The sequence shown here is derived from an EMBL/GenBank/DDBJ whole genome shotgun (WGS) entry which is preliminary data.</text>
</comment>
<evidence type="ECO:0000313" key="3">
    <source>
        <dbReference type="Proteomes" id="UP000186817"/>
    </source>
</evidence>
<reference evidence="2 3" key="1">
    <citation type="submission" date="2016-02" db="EMBL/GenBank/DDBJ databases">
        <title>Genome analysis of coral dinoflagellate symbionts highlights evolutionary adaptations to a symbiotic lifestyle.</title>
        <authorList>
            <person name="Aranda M."/>
            <person name="Li Y."/>
            <person name="Liew Y.J."/>
            <person name="Baumgarten S."/>
            <person name="Simakov O."/>
            <person name="Wilson M."/>
            <person name="Piel J."/>
            <person name="Ashoor H."/>
            <person name="Bougouffa S."/>
            <person name="Bajic V.B."/>
            <person name="Ryu T."/>
            <person name="Ravasi T."/>
            <person name="Bayer T."/>
            <person name="Micklem G."/>
            <person name="Kim H."/>
            <person name="Bhak J."/>
            <person name="Lajeunesse T.C."/>
            <person name="Voolstra C.R."/>
        </authorList>
    </citation>
    <scope>NUCLEOTIDE SEQUENCE [LARGE SCALE GENOMIC DNA]</scope>
    <source>
        <strain evidence="2 3">CCMP2467</strain>
    </source>
</reference>
<evidence type="ECO:0000313" key="2">
    <source>
        <dbReference type="EMBL" id="OLP83109.1"/>
    </source>
</evidence>
<protein>
    <submittedName>
        <fullName evidence="2">Uncharacterized protein</fullName>
    </submittedName>
</protein>